<dbReference type="SUPFAM" id="SSF48452">
    <property type="entry name" value="TPR-like"/>
    <property type="match status" value="3"/>
</dbReference>
<sequence length="298" mass="34026">MQDPEEISIKVKHLTEDAIKYMVSGDNKRAFENYRDAFKLSVNVGTPQQVLSCACNYGASCLVNDRADEAIELLEEYLHKVVDAQEEDTNFFTLIGDVHYNLALAYNVKYQFDLAISHLNSAVKIFKELHVVAPLAESYQQLADVFAKAGKRQAAVEAYRHAAKTFKENKDKVAEGKCYMKLAKMHLEAKERDEAVSQLKKCEKICAVLIQNEQKFGTSKRFVYDLAMLFKKAKETDRVIKWLQTAEDVDLPSKPTNEEVNLHAMIVQNLGKMFIETRNYIRAVEKYRKAAAYFGESQ</sequence>
<comment type="caution">
    <text evidence="2">The sequence shown here is derived from an EMBL/GenBank/DDBJ whole genome shotgun (WGS) entry which is preliminary data.</text>
</comment>
<dbReference type="PANTHER" id="PTHR47050:SF1">
    <property type="entry name" value="TETRATRICOPEPTIDE REPEAT PROTEIN 24-LIKE"/>
    <property type="match status" value="1"/>
</dbReference>
<dbReference type="PROSITE" id="PS50005">
    <property type="entry name" value="TPR"/>
    <property type="match status" value="1"/>
</dbReference>
<organism evidence="2 3">
    <name type="scientific">Stichopus japonicus</name>
    <name type="common">Sea cucumber</name>
    <dbReference type="NCBI Taxonomy" id="307972"/>
    <lineage>
        <taxon>Eukaryota</taxon>
        <taxon>Metazoa</taxon>
        <taxon>Echinodermata</taxon>
        <taxon>Eleutherozoa</taxon>
        <taxon>Echinozoa</taxon>
        <taxon>Holothuroidea</taxon>
        <taxon>Aspidochirotacea</taxon>
        <taxon>Aspidochirotida</taxon>
        <taxon>Stichopodidae</taxon>
        <taxon>Apostichopus</taxon>
    </lineage>
</organism>
<dbReference type="AlphaFoldDB" id="A0A2G8KT19"/>
<dbReference type="InterPro" id="IPR011990">
    <property type="entry name" value="TPR-like_helical_dom_sf"/>
</dbReference>
<evidence type="ECO:0000313" key="3">
    <source>
        <dbReference type="Proteomes" id="UP000230750"/>
    </source>
</evidence>
<proteinExistence type="predicted"/>
<name>A0A2G8KT19_STIJA</name>
<keyword evidence="1" id="KW-0802">TPR repeat</keyword>
<keyword evidence="3" id="KW-1185">Reference proteome</keyword>
<dbReference type="OrthoDB" id="9991614at2759"/>
<dbReference type="SMART" id="SM00028">
    <property type="entry name" value="TPR"/>
    <property type="match status" value="5"/>
</dbReference>
<evidence type="ECO:0000256" key="1">
    <source>
        <dbReference type="PROSITE-ProRule" id="PRU00339"/>
    </source>
</evidence>
<evidence type="ECO:0000313" key="2">
    <source>
        <dbReference type="EMBL" id="PIK51122.1"/>
    </source>
</evidence>
<dbReference type="PANTHER" id="PTHR47050">
    <property type="entry name" value="TETRATRICOPEPTIDE REPEAT PROTEIN 24"/>
    <property type="match status" value="1"/>
</dbReference>
<dbReference type="EMBL" id="MRZV01000389">
    <property type="protein sequence ID" value="PIK51122.1"/>
    <property type="molecule type" value="Genomic_DNA"/>
</dbReference>
<accession>A0A2G8KT19</accession>
<dbReference type="Gene3D" id="1.25.40.10">
    <property type="entry name" value="Tetratricopeptide repeat domain"/>
    <property type="match status" value="1"/>
</dbReference>
<feature type="repeat" description="TPR" evidence="1">
    <location>
        <begin position="136"/>
        <end position="169"/>
    </location>
</feature>
<dbReference type="Proteomes" id="UP000230750">
    <property type="component" value="Unassembled WGS sequence"/>
</dbReference>
<gene>
    <name evidence="2" type="ORF">BSL78_12003</name>
</gene>
<dbReference type="InterPro" id="IPR019734">
    <property type="entry name" value="TPR_rpt"/>
</dbReference>
<protein>
    <submittedName>
        <fullName evidence="2">Uncharacterized protein</fullName>
    </submittedName>
</protein>
<dbReference type="STRING" id="307972.A0A2G8KT19"/>
<dbReference type="Pfam" id="PF14938">
    <property type="entry name" value="SNAP"/>
    <property type="match status" value="1"/>
</dbReference>
<dbReference type="InterPro" id="IPR024812">
    <property type="entry name" value="TPR_24"/>
</dbReference>
<reference evidence="2 3" key="1">
    <citation type="journal article" date="2017" name="PLoS Biol.">
        <title>The sea cucumber genome provides insights into morphological evolution and visceral regeneration.</title>
        <authorList>
            <person name="Zhang X."/>
            <person name="Sun L."/>
            <person name="Yuan J."/>
            <person name="Sun Y."/>
            <person name="Gao Y."/>
            <person name="Zhang L."/>
            <person name="Li S."/>
            <person name="Dai H."/>
            <person name="Hamel J.F."/>
            <person name="Liu C."/>
            <person name="Yu Y."/>
            <person name="Liu S."/>
            <person name="Lin W."/>
            <person name="Guo K."/>
            <person name="Jin S."/>
            <person name="Xu P."/>
            <person name="Storey K.B."/>
            <person name="Huan P."/>
            <person name="Zhang T."/>
            <person name="Zhou Y."/>
            <person name="Zhang J."/>
            <person name="Lin C."/>
            <person name="Li X."/>
            <person name="Xing L."/>
            <person name="Huo D."/>
            <person name="Sun M."/>
            <person name="Wang L."/>
            <person name="Mercier A."/>
            <person name="Li F."/>
            <person name="Yang H."/>
            <person name="Xiang J."/>
        </authorList>
    </citation>
    <scope>NUCLEOTIDE SEQUENCE [LARGE SCALE GENOMIC DNA]</scope>
    <source>
        <strain evidence="2">Shaxun</strain>
        <tissue evidence="2">Muscle</tissue>
    </source>
</reference>